<feature type="transmembrane region" description="Helical" evidence="2">
    <location>
        <begin position="99"/>
        <end position="121"/>
    </location>
</feature>
<comment type="caution">
    <text evidence="4">The sequence shown here is derived from an EMBL/GenBank/DDBJ whole genome shotgun (WGS) entry which is preliminary data.</text>
</comment>
<dbReference type="PANTHER" id="PTHR46558">
    <property type="entry name" value="TRACRIPTIONAL REGULATORY PROTEIN-RELATED-RELATED"/>
    <property type="match status" value="1"/>
</dbReference>
<dbReference type="InterPro" id="IPR001387">
    <property type="entry name" value="Cro/C1-type_HTH"/>
</dbReference>
<dbReference type="SUPFAM" id="SSF47413">
    <property type="entry name" value="lambda repressor-like DNA-binding domains"/>
    <property type="match status" value="1"/>
</dbReference>
<proteinExistence type="predicted"/>
<protein>
    <submittedName>
        <fullName evidence="4">Helix-turn-helix transcriptional regulator</fullName>
    </submittedName>
</protein>
<dbReference type="AlphaFoldDB" id="A0A9D2P5F5"/>
<dbReference type="SMART" id="SM00530">
    <property type="entry name" value="HTH_XRE"/>
    <property type="match status" value="1"/>
</dbReference>
<evidence type="ECO:0000256" key="1">
    <source>
        <dbReference type="ARBA" id="ARBA00023125"/>
    </source>
</evidence>
<keyword evidence="2" id="KW-0812">Transmembrane</keyword>
<accession>A0A9D2P5F5</accession>
<evidence type="ECO:0000313" key="5">
    <source>
        <dbReference type="Proteomes" id="UP000823895"/>
    </source>
</evidence>
<dbReference type="CDD" id="cd00093">
    <property type="entry name" value="HTH_XRE"/>
    <property type="match status" value="1"/>
</dbReference>
<dbReference type="PROSITE" id="PS50943">
    <property type="entry name" value="HTH_CROC1"/>
    <property type="match status" value="1"/>
</dbReference>
<evidence type="ECO:0000256" key="2">
    <source>
        <dbReference type="SAM" id="Phobius"/>
    </source>
</evidence>
<feature type="domain" description="HTH cro/C1-type" evidence="3">
    <location>
        <begin position="6"/>
        <end position="60"/>
    </location>
</feature>
<reference evidence="4" key="1">
    <citation type="journal article" date="2021" name="PeerJ">
        <title>Extensive microbial diversity within the chicken gut microbiome revealed by metagenomics and culture.</title>
        <authorList>
            <person name="Gilroy R."/>
            <person name="Ravi A."/>
            <person name="Getino M."/>
            <person name="Pursley I."/>
            <person name="Horton D.L."/>
            <person name="Alikhan N.F."/>
            <person name="Baker D."/>
            <person name="Gharbi K."/>
            <person name="Hall N."/>
            <person name="Watson M."/>
            <person name="Adriaenssens E.M."/>
            <person name="Foster-Nyarko E."/>
            <person name="Jarju S."/>
            <person name="Secka A."/>
            <person name="Antonio M."/>
            <person name="Oren A."/>
            <person name="Chaudhuri R.R."/>
            <person name="La Ragione R."/>
            <person name="Hildebrand F."/>
            <person name="Pallen M.J."/>
        </authorList>
    </citation>
    <scope>NUCLEOTIDE SEQUENCE</scope>
    <source>
        <strain evidence="4">CHK165-2605</strain>
    </source>
</reference>
<keyword evidence="2" id="KW-0472">Membrane</keyword>
<sequence>MLNENIKNLRKAKGLSQEELANRLNVVRQTVSKWEKGSSVPDSSMLISLADELDTSVSILLGETVPEHGLKETDLKSISEKLESINLQFAKRSRMRIRLIRYLLIALCVLITVGFISFAVIHGEYLDWDYSNPEYAVAGTILHGVEFLFVRLSPFIFIGSIIGIIFTYKKREI</sequence>
<dbReference type="Proteomes" id="UP000823895">
    <property type="component" value="Unassembled WGS sequence"/>
</dbReference>
<dbReference type="PANTHER" id="PTHR46558:SF3">
    <property type="entry name" value="TRANSCRIPTIONAL REGULATOR"/>
    <property type="match status" value="1"/>
</dbReference>
<keyword evidence="2" id="KW-1133">Transmembrane helix</keyword>
<dbReference type="InterPro" id="IPR010982">
    <property type="entry name" value="Lambda_DNA-bd_dom_sf"/>
</dbReference>
<dbReference type="EMBL" id="DWWI01000266">
    <property type="protein sequence ID" value="HJC44507.1"/>
    <property type="molecule type" value="Genomic_DNA"/>
</dbReference>
<evidence type="ECO:0000259" key="3">
    <source>
        <dbReference type="PROSITE" id="PS50943"/>
    </source>
</evidence>
<dbReference type="Gene3D" id="1.10.260.40">
    <property type="entry name" value="lambda repressor-like DNA-binding domains"/>
    <property type="match status" value="1"/>
</dbReference>
<dbReference type="GO" id="GO:0003677">
    <property type="term" value="F:DNA binding"/>
    <property type="evidence" value="ECO:0007669"/>
    <property type="project" value="UniProtKB-KW"/>
</dbReference>
<name>A0A9D2P5F5_9FIRM</name>
<feature type="transmembrane region" description="Helical" evidence="2">
    <location>
        <begin position="141"/>
        <end position="168"/>
    </location>
</feature>
<keyword evidence="1" id="KW-0238">DNA-binding</keyword>
<evidence type="ECO:0000313" key="4">
    <source>
        <dbReference type="EMBL" id="HJC44507.1"/>
    </source>
</evidence>
<gene>
    <name evidence="4" type="ORF">H9756_12680</name>
</gene>
<organism evidence="4 5">
    <name type="scientific">Candidatus Mediterraneibacter gallistercoris</name>
    <dbReference type="NCBI Taxonomy" id="2838671"/>
    <lineage>
        <taxon>Bacteria</taxon>
        <taxon>Bacillati</taxon>
        <taxon>Bacillota</taxon>
        <taxon>Clostridia</taxon>
        <taxon>Lachnospirales</taxon>
        <taxon>Lachnospiraceae</taxon>
        <taxon>Mediterraneibacter</taxon>
    </lineage>
</organism>
<dbReference type="Pfam" id="PF01381">
    <property type="entry name" value="HTH_3"/>
    <property type="match status" value="1"/>
</dbReference>
<reference evidence="4" key="2">
    <citation type="submission" date="2021-04" db="EMBL/GenBank/DDBJ databases">
        <authorList>
            <person name="Gilroy R."/>
        </authorList>
    </citation>
    <scope>NUCLEOTIDE SEQUENCE</scope>
    <source>
        <strain evidence="4">CHK165-2605</strain>
    </source>
</reference>